<sequence length="129" mass="14480">MLCVVMCFIPFLIPAAVIIAALSYLRIQTTRIEVTTKRVTVRSGIMSMKLDEVELSLVRDIQLTQPLLLWLLKLANIAIVSSNGASPDIHLHGIPNAYVLREKIRRCVENHRDSKGVRDSESRHLVAHA</sequence>
<evidence type="ECO:0000313" key="2">
    <source>
        <dbReference type="EMBL" id="ABF10630.1"/>
    </source>
</evidence>
<accession>Q1LGU6</accession>
<dbReference type="Proteomes" id="UP000002429">
    <property type="component" value="Plasmid megaplasmid"/>
</dbReference>
<name>Q1LGU6_CUPMC</name>
<dbReference type="EMBL" id="CP000353">
    <property type="protein sequence ID" value="ABF10630.1"/>
    <property type="molecule type" value="Genomic_DNA"/>
</dbReference>
<feature type="domain" description="YdbS-like PH" evidence="1">
    <location>
        <begin position="28"/>
        <end position="104"/>
    </location>
</feature>
<organism evidence="2 3">
    <name type="scientific">Cupriavidus metallidurans (strain ATCC 43123 / DSM 2839 / NBRC 102507 / CH34)</name>
    <name type="common">Ralstonia metallidurans</name>
    <dbReference type="NCBI Taxonomy" id="266264"/>
    <lineage>
        <taxon>Bacteria</taxon>
        <taxon>Pseudomonadati</taxon>
        <taxon>Pseudomonadota</taxon>
        <taxon>Betaproteobacteria</taxon>
        <taxon>Burkholderiales</taxon>
        <taxon>Burkholderiaceae</taxon>
        <taxon>Cupriavidus</taxon>
    </lineage>
</organism>
<dbReference type="Pfam" id="PF03703">
    <property type="entry name" value="bPH_2"/>
    <property type="match status" value="1"/>
</dbReference>
<dbReference type="InterPro" id="IPR005182">
    <property type="entry name" value="YdbS-like_PH"/>
</dbReference>
<dbReference type="KEGG" id="rme:Rmet_3759"/>
<protein>
    <recommendedName>
        <fullName evidence="1">YdbS-like PH domain-containing protein</fullName>
    </recommendedName>
</protein>
<evidence type="ECO:0000313" key="3">
    <source>
        <dbReference type="Proteomes" id="UP000002429"/>
    </source>
</evidence>
<proteinExistence type="predicted"/>
<geneLocation type="plasmid" evidence="2 3">
    <name>megaplasmid</name>
</geneLocation>
<evidence type="ECO:0000259" key="1">
    <source>
        <dbReference type="Pfam" id="PF03703"/>
    </source>
</evidence>
<reference evidence="3" key="1">
    <citation type="journal article" date="2010" name="PLoS ONE">
        <title>The complete genome sequence of Cupriavidus metallidurans strain CH34, a master survivalist in harsh and anthropogenic environments.</title>
        <authorList>
            <person name="Janssen P.J."/>
            <person name="Van Houdt R."/>
            <person name="Moors H."/>
            <person name="Monsieurs P."/>
            <person name="Morin N."/>
            <person name="Michaux A."/>
            <person name="Benotmane M.A."/>
            <person name="Leys N."/>
            <person name="Vallaeys T."/>
            <person name="Lapidus A."/>
            <person name="Monchy S."/>
            <person name="Medigue C."/>
            <person name="Taghavi S."/>
            <person name="McCorkle S."/>
            <person name="Dunn J."/>
            <person name="van der Lelie D."/>
            <person name="Mergeay M."/>
        </authorList>
    </citation>
    <scope>NUCLEOTIDE SEQUENCE [LARGE SCALE GENOMIC DNA]</scope>
    <source>
        <strain evidence="3">ATCC 43123 / DSM 2839 / NBRC 102507 / CH34</strain>
    </source>
</reference>
<dbReference type="HOGENOM" id="CLU_1947046_0_0_4"/>
<keyword evidence="2" id="KW-0614">Plasmid</keyword>
<gene>
    <name evidence="2" type="ordered locus">Rmet_3759</name>
</gene>
<dbReference type="TCDB" id="9.B.154.1.4">
    <property type="family name" value="the putative holin-2 (ph-2) family"/>
</dbReference>
<dbReference type="AlphaFoldDB" id="Q1LGU6"/>
<keyword evidence="3" id="KW-1185">Reference proteome</keyword>
<dbReference type="eggNOG" id="COG3428">
    <property type="taxonomic scope" value="Bacteria"/>
</dbReference>